<protein>
    <submittedName>
        <fullName evidence="1">Uncharacterized protein</fullName>
    </submittedName>
</protein>
<reference evidence="1 2" key="1">
    <citation type="submission" date="2019-09" db="EMBL/GenBank/DDBJ databases">
        <title>In-depth cultivation of the pig gut microbiome towards novel bacterial diversity and tailored functional studies.</title>
        <authorList>
            <person name="Wylensek D."/>
            <person name="Hitch T.C.A."/>
            <person name="Clavel T."/>
        </authorList>
    </citation>
    <scope>NUCLEOTIDE SEQUENCE [LARGE SCALE GENOMIC DNA]</scope>
    <source>
        <strain evidence="1 2">WCA3-693-APC-4?</strain>
    </source>
</reference>
<dbReference type="EMBL" id="VUNQ01000048">
    <property type="protein sequence ID" value="MSU02938.1"/>
    <property type="molecule type" value="Genomic_DNA"/>
</dbReference>
<accession>A0A6N7Y389</accession>
<dbReference type="RefSeq" id="WP_089866598.1">
    <property type="nucleotide sequence ID" value="NZ_VUNQ01000048.1"/>
</dbReference>
<comment type="caution">
    <text evidence="1">The sequence shown here is derived from an EMBL/GenBank/DDBJ whole genome shotgun (WGS) entry which is preliminary data.</text>
</comment>
<dbReference type="AlphaFoldDB" id="A0A6N7Y389"/>
<organism evidence="1 2">
    <name type="scientific">Tissierella pigra</name>
    <dbReference type="NCBI Taxonomy" id="2607614"/>
    <lineage>
        <taxon>Bacteria</taxon>
        <taxon>Bacillati</taxon>
        <taxon>Bacillota</taxon>
        <taxon>Tissierellia</taxon>
        <taxon>Tissierellales</taxon>
        <taxon>Tissierellaceae</taxon>
        <taxon>Tissierella</taxon>
    </lineage>
</organism>
<sequence>MRWIDLRPYGGGIYTEIIECSNKEILFQTYKKKDEKYYYSIMVYNIDRNTSVEIYSYEVMEETIYLQYPHVHNESILIIKTHNPKQLEVDKIDRKDGKNKRTYHISTKEDISSIPIFINEQYIIFYTDIDLEGEEYKKYVDKGFKDNKSAIYLYDLEEEKAYFIRDFRIIEGMGVEHGRMQKLPLFLHKNGEYLIFNETYMDDWEYEDFYDYALENKIDQADFFMEALYYIKLNDFVTAIKAGEEDLALKTIKKKALDGWVRYLYQDSSYIYYRDKDFSSQLERIIKINKLNLKSEIVAELDYSKIKGRIFYDDFNENLRIYSEETIETKDSIVIELEGLYNCNYNIKLPLKKFTQGYRVSYTYFQSIGDKFIIVSGWYEEESDDYYDLQYIKDLESGEEWEFVGNSRVCGDILIIYESTLL</sequence>
<gene>
    <name evidence="1" type="ORF">FYJ83_15855</name>
</gene>
<evidence type="ECO:0000313" key="2">
    <source>
        <dbReference type="Proteomes" id="UP000469523"/>
    </source>
</evidence>
<dbReference type="Proteomes" id="UP000469523">
    <property type="component" value="Unassembled WGS sequence"/>
</dbReference>
<evidence type="ECO:0000313" key="1">
    <source>
        <dbReference type="EMBL" id="MSU02938.1"/>
    </source>
</evidence>
<proteinExistence type="predicted"/>
<keyword evidence="2" id="KW-1185">Reference proteome</keyword>
<name>A0A6N7Y389_9FIRM</name>